<reference evidence="2" key="1">
    <citation type="submission" date="2016-10" db="EMBL/GenBank/DDBJ databases">
        <authorList>
            <person name="Varghese N."/>
            <person name="Submissions S."/>
        </authorList>
    </citation>
    <scope>NUCLEOTIDE SEQUENCE [LARGE SCALE GENOMIC DNA]</scope>
    <source>
        <strain evidence="2">LMG 26031</strain>
    </source>
</reference>
<name>A0A1H7CST9_9BURK</name>
<sequence>METKLTAHLPTVDVEITRRKLPDLGAESIAIHITAVPTVEAAAQWFLQPSLFSLMSPLMSPVTSPLMSPISIWAMWMRAWQPWLGFVAAPGHAAQAREKRLPDDNAASGTH</sequence>
<dbReference type="AlphaFoldDB" id="A0A1H7CST9"/>
<organism evidence="1 2">
    <name type="scientific">Paraburkholderia diazotrophica</name>
    <dbReference type="NCBI Taxonomy" id="667676"/>
    <lineage>
        <taxon>Bacteria</taxon>
        <taxon>Pseudomonadati</taxon>
        <taxon>Pseudomonadota</taxon>
        <taxon>Betaproteobacteria</taxon>
        <taxon>Burkholderiales</taxon>
        <taxon>Burkholderiaceae</taxon>
        <taxon>Paraburkholderia</taxon>
    </lineage>
</organism>
<evidence type="ECO:0000313" key="2">
    <source>
        <dbReference type="Proteomes" id="UP000198866"/>
    </source>
</evidence>
<accession>A0A1H7CST9</accession>
<evidence type="ECO:0000313" key="1">
    <source>
        <dbReference type="EMBL" id="SEJ92566.1"/>
    </source>
</evidence>
<dbReference type="OrthoDB" id="8965971at2"/>
<gene>
    <name evidence="1" type="ORF">SAMN05192539_102417</name>
</gene>
<protein>
    <submittedName>
        <fullName evidence="1">Uncharacterized protein</fullName>
    </submittedName>
</protein>
<keyword evidence="2" id="KW-1185">Reference proteome</keyword>
<dbReference type="EMBL" id="FNYE01000024">
    <property type="protein sequence ID" value="SEJ92566.1"/>
    <property type="molecule type" value="Genomic_DNA"/>
</dbReference>
<dbReference type="Proteomes" id="UP000198866">
    <property type="component" value="Unassembled WGS sequence"/>
</dbReference>
<dbReference type="RefSeq" id="WP_090870338.1">
    <property type="nucleotide sequence ID" value="NZ_FNYE01000024.1"/>
</dbReference>
<proteinExistence type="predicted"/>